<evidence type="ECO:0000259" key="4">
    <source>
        <dbReference type="PROSITE" id="PS51635"/>
    </source>
</evidence>
<dbReference type="Gene3D" id="3.40.50.300">
    <property type="entry name" value="P-loop containing nucleotide triphosphate hydrolases"/>
    <property type="match status" value="1"/>
</dbReference>
<keyword evidence="6" id="KW-1185">Reference proteome</keyword>
<dbReference type="InterPro" id="IPR027417">
    <property type="entry name" value="P-loop_NTPase"/>
</dbReference>
<protein>
    <recommendedName>
        <fullName evidence="4">PNPLA domain-containing protein</fullName>
    </recommendedName>
</protein>
<dbReference type="Gene3D" id="1.25.40.10">
    <property type="entry name" value="Tetratricopeptide repeat domain"/>
    <property type="match status" value="2"/>
</dbReference>
<keyword evidence="3" id="KW-1133">Transmembrane helix</keyword>
<dbReference type="Gene3D" id="3.40.1090.10">
    <property type="entry name" value="Cytosolic phospholipase A2 catalytic domain"/>
    <property type="match status" value="1"/>
</dbReference>
<dbReference type="Proteomes" id="UP000054097">
    <property type="component" value="Unassembled WGS sequence"/>
</dbReference>
<organism evidence="5 6">
    <name type="scientific">Serendipita vermifera MAFF 305830</name>
    <dbReference type="NCBI Taxonomy" id="933852"/>
    <lineage>
        <taxon>Eukaryota</taxon>
        <taxon>Fungi</taxon>
        <taxon>Dikarya</taxon>
        <taxon>Basidiomycota</taxon>
        <taxon>Agaricomycotina</taxon>
        <taxon>Agaricomycetes</taxon>
        <taxon>Sebacinales</taxon>
        <taxon>Serendipitaceae</taxon>
        <taxon>Serendipita</taxon>
    </lineage>
</organism>
<evidence type="ECO:0000256" key="2">
    <source>
        <dbReference type="PROSITE-ProRule" id="PRU01161"/>
    </source>
</evidence>
<name>A0A0C3BJ91_SERVB</name>
<dbReference type="OrthoDB" id="3259098at2759"/>
<keyword evidence="1" id="KW-0443">Lipid metabolism</keyword>
<feature type="domain" description="PNPLA" evidence="4">
    <location>
        <begin position="15"/>
        <end position="212"/>
    </location>
</feature>
<comment type="caution">
    <text evidence="2">Lacks conserved residue(s) required for the propagation of feature annotation.</text>
</comment>
<dbReference type="Pfam" id="PF13174">
    <property type="entry name" value="TPR_6"/>
    <property type="match status" value="1"/>
</dbReference>
<dbReference type="PROSITE" id="PS51635">
    <property type="entry name" value="PNPLA"/>
    <property type="match status" value="1"/>
</dbReference>
<dbReference type="InterPro" id="IPR053137">
    <property type="entry name" value="NLR-like"/>
</dbReference>
<gene>
    <name evidence="5" type="ORF">M408DRAFT_20473</name>
</gene>
<accession>A0A0C3BJ91</accession>
<reference evidence="6" key="2">
    <citation type="submission" date="2015-01" db="EMBL/GenBank/DDBJ databases">
        <title>Evolutionary Origins and Diversification of the Mycorrhizal Mutualists.</title>
        <authorList>
            <consortium name="DOE Joint Genome Institute"/>
            <consortium name="Mycorrhizal Genomics Consortium"/>
            <person name="Kohler A."/>
            <person name="Kuo A."/>
            <person name="Nagy L.G."/>
            <person name="Floudas D."/>
            <person name="Copeland A."/>
            <person name="Barry K.W."/>
            <person name="Cichocki N."/>
            <person name="Veneault-Fourrey C."/>
            <person name="LaButti K."/>
            <person name="Lindquist E.A."/>
            <person name="Lipzen A."/>
            <person name="Lundell T."/>
            <person name="Morin E."/>
            <person name="Murat C."/>
            <person name="Riley R."/>
            <person name="Ohm R."/>
            <person name="Sun H."/>
            <person name="Tunlid A."/>
            <person name="Henrissat B."/>
            <person name="Grigoriev I.V."/>
            <person name="Hibbett D.S."/>
            <person name="Martin F."/>
        </authorList>
    </citation>
    <scope>NUCLEOTIDE SEQUENCE [LARGE SCALE GENOMIC DNA]</scope>
    <source>
        <strain evidence="6">MAFF 305830</strain>
    </source>
</reference>
<keyword evidence="3" id="KW-0812">Transmembrane</keyword>
<evidence type="ECO:0000256" key="3">
    <source>
        <dbReference type="SAM" id="Phobius"/>
    </source>
</evidence>
<dbReference type="EMBL" id="KN824280">
    <property type="protein sequence ID" value="KIM32134.1"/>
    <property type="molecule type" value="Genomic_DNA"/>
</dbReference>
<dbReference type="GO" id="GO:0046486">
    <property type="term" value="P:glycerolipid metabolic process"/>
    <property type="evidence" value="ECO:0007669"/>
    <property type="project" value="UniProtKB-ARBA"/>
</dbReference>
<dbReference type="AlphaFoldDB" id="A0A0C3BJ91"/>
<reference evidence="5 6" key="1">
    <citation type="submission" date="2014-04" db="EMBL/GenBank/DDBJ databases">
        <authorList>
            <consortium name="DOE Joint Genome Institute"/>
            <person name="Kuo A."/>
            <person name="Zuccaro A."/>
            <person name="Kohler A."/>
            <person name="Nagy L.G."/>
            <person name="Floudas D."/>
            <person name="Copeland A."/>
            <person name="Barry K.W."/>
            <person name="Cichocki N."/>
            <person name="Veneault-Fourrey C."/>
            <person name="LaButti K."/>
            <person name="Lindquist E.A."/>
            <person name="Lipzen A."/>
            <person name="Lundell T."/>
            <person name="Morin E."/>
            <person name="Murat C."/>
            <person name="Sun H."/>
            <person name="Tunlid A."/>
            <person name="Henrissat B."/>
            <person name="Grigoriev I.V."/>
            <person name="Hibbett D.S."/>
            <person name="Martin F."/>
            <person name="Nordberg H.P."/>
            <person name="Cantor M.N."/>
            <person name="Hua S.X."/>
        </authorList>
    </citation>
    <scope>NUCLEOTIDE SEQUENCE [LARGE SCALE GENOMIC DNA]</scope>
    <source>
        <strain evidence="5 6">MAFF 305830</strain>
    </source>
</reference>
<dbReference type="Pfam" id="PF13424">
    <property type="entry name" value="TPR_12"/>
    <property type="match status" value="1"/>
</dbReference>
<dbReference type="Pfam" id="PF13374">
    <property type="entry name" value="TPR_10"/>
    <property type="match status" value="2"/>
</dbReference>
<dbReference type="HOGENOM" id="CLU_000288_125_6_1"/>
<dbReference type="Pfam" id="PF01734">
    <property type="entry name" value="Patatin"/>
    <property type="match status" value="1"/>
</dbReference>
<dbReference type="SUPFAM" id="SSF52151">
    <property type="entry name" value="FabD/lysophospholipase-like"/>
    <property type="match status" value="1"/>
</dbReference>
<dbReference type="InterPro" id="IPR011990">
    <property type="entry name" value="TPR-like_helical_dom_sf"/>
</dbReference>
<evidence type="ECO:0000313" key="5">
    <source>
        <dbReference type="EMBL" id="KIM32134.1"/>
    </source>
</evidence>
<keyword evidence="3" id="KW-0472">Membrane</keyword>
<sequence>MDNRMDPSIQGLRVLSLDGGGMNCLSQLQILKEFMARVEYDTKSSLLPCQYFHLITGVGASGVIAILLGVLRLSVQDTSVAFLRLCNAVSLGEMLSPIERSTRLVTETRALLQEYNIPEGSRLRGDLAGGEDCRVCIPYLSVVNMTACRMLRSYAARHSSYNPTIIEAISIAWATPGLFSPVKMGPEAMEEELISAVDGYSNPTIQAVKEAHEFFGKDQRMSCLLSIGVGRSPNRSLFSDGHHIAQRAIRDTERTANHLKHLYAGLQIYFRFSVDRRLEPETSSFDKKLVGHTAAYLELADVDAALNRCVISSLDVSSITIEHLHHTRSSHSYSSHGLPPLSPFFVPRKEPMEKITDALRARVPGSPAIALVIGLSGTGKTQISLKYAYDHNKEYDHIIFIDASSAESIEKGLITRLQSIDRQFRPTSIKAALNLLSYPEGHLSPKWLIILDNADNCEVDLRNYIPACDHGRVLITTRNATLSNLHPGGYIPLDVMSSEEATEALLSTALGPEISPISHFNPTMAPPRSVPRTKRDRECAAAIVEELGYLPLAVIQAACYIRMHKCLHDYSNHLKVSRSILDWTPSVQRDRLQYGHSIYAAFDTTLNALSPRARQFLGIMSFVHFSDFPRVLIAIAASSFFGYQPFDLLDRTSEYTDSLKLLRQVFCPKGTWDQLEFDALLEELQTYSLVTLIPVFAVIMLRFHPLLHGWANDRLAPSNRTLYRAAAVRLLVCGTNSDDDYLWPYLAGHIDLLPLSSKELHVNDKAALAQVLRANRQMTKSFKIWEDIYAIVRIIYGETHIRTTRAALQLASVHSDLGNWAQMELMEREIIAIRIQDLGITSLDTADAMANLARTCKWLGKRYDEAERLETSVLRIRKQLLGPMHRTIVQAMSDLAATCMLKRNYMDADALLLEALDMITALVGEDHVATLRIMSQRAHCFTRSGRRDEASRMTQDLTERWRAIRGEMPTSTPDSLAKLAVSYFEQGQHQEAESTLRDLVESKGKPAAIGCQHDDALDAIHWLASFSFVSERYAEAEMLSKQLVASGWDVIGEGCNKASSALFLLALSVSNQQRHAEAVALWREVVSVWKEARGDQDKDTLEAIGWLAHETAELLKEEKKEANINALGKRYILAKPRSYRNHARGPPISFITKVPMRPVAKGLYRLHTDNVPVFQKMTIFLGIMKHRIVTVYEFIVSPISLMCSSCM</sequence>
<dbReference type="SUPFAM" id="SSF48452">
    <property type="entry name" value="TPR-like"/>
    <property type="match status" value="2"/>
</dbReference>
<dbReference type="InterPro" id="IPR002641">
    <property type="entry name" value="PNPLA_dom"/>
</dbReference>
<dbReference type="SUPFAM" id="SSF52540">
    <property type="entry name" value="P-loop containing nucleoside triphosphate hydrolases"/>
    <property type="match status" value="1"/>
</dbReference>
<evidence type="ECO:0000313" key="6">
    <source>
        <dbReference type="Proteomes" id="UP000054097"/>
    </source>
</evidence>
<dbReference type="PANTHER" id="PTHR46082">
    <property type="entry name" value="ATP/GTP-BINDING PROTEIN-RELATED"/>
    <property type="match status" value="1"/>
</dbReference>
<dbReference type="InterPro" id="IPR019734">
    <property type="entry name" value="TPR_rpt"/>
</dbReference>
<feature type="transmembrane region" description="Helical" evidence="3">
    <location>
        <begin position="51"/>
        <end position="75"/>
    </location>
</feature>
<proteinExistence type="predicted"/>
<dbReference type="PANTHER" id="PTHR46082:SF11">
    <property type="entry name" value="AAA+ ATPASE DOMAIN-CONTAINING PROTEIN-RELATED"/>
    <property type="match status" value="1"/>
</dbReference>
<dbReference type="InterPro" id="IPR016035">
    <property type="entry name" value="Acyl_Trfase/lysoPLipase"/>
</dbReference>
<evidence type="ECO:0000256" key="1">
    <source>
        <dbReference type="ARBA" id="ARBA00023098"/>
    </source>
</evidence>
<dbReference type="STRING" id="933852.A0A0C3BJ91"/>